<feature type="compositionally biased region" description="Polar residues" evidence="2">
    <location>
        <begin position="650"/>
        <end position="693"/>
    </location>
</feature>
<gene>
    <name evidence="3" type="ORF">D915_007664</name>
</gene>
<dbReference type="InterPro" id="IPR000225">
    <property type="entry name" value="Armadillo"/>
</dbReference>
<proteinExistence type="predicted"/>
<accession>A0A4E0RL31</accession>
<dbReference type="InterPro" id="IPR013284">
    <property type="entry name" value="Beta-catenin"/>
</dbReference>
<dbReference type="PROSITE" id="PS50176">
    <property type="entry name" value="ARM_REPEAT"/>
    <property type="match status" value="2"/>
</dbReference>
<feature type="compositionally biased region" description="Polar residues" evidence="2">
    <location>
        <begin position="47"/>
        <end position="62"/>
    </location>
</feature>
<feature type="region of interest" description="Disordered" evidence="2">
    <location>
        <begin position="32"/>
        <end position="66"/>
    </location>
</feature>
<dbReference type="Gene3D" id="1.25.10.10">
    <property type="entry name" value="Leucine-rich Repeat Variant"/>
    <property type="match status" value="1"/>
</dbReference>
<dbReference type="PRINTS" id="PR01869">
    <property type="entry name" value="BCATNINFAMLY"/>
</dbReference>
<dbReference type="PANTHER" id="PTHR45976">
    <property type="entry name" value="ARMADILLO SEGMENT POLARITY PROTEIN"/>
    <property type="match status" value="1"/>
</dbReference>
<reference evidence="3" key="1">
    <citation type="submission" date="2019-03" db="EMBL/GenBank/DDBJ databases">
        <title>Improved annotation for the trematode Fasciola hepatica.</title>
        <authorList>
            <person name="Choi Y.-J."/>
            <person name="Martin J."/>
            <person name="Mitreva M."/>
        </authorList>
    </citation>
    <scope>NUCLEOTIDE SEQUENCE [LARGE SCALE GENOMIC DNA]</scope>
</reference>
<name>A0A4E0RL31_FASHE</name>
<dbReference type="Proteomes" id="UP000230066">
    <property type="component" value="Unassembled WGS sequence"/>
</dbReference>
<dbReference type="EMBL" id="JXXN02003449">
    <property type="protein sequence ID" value="THD21537.1"/>
    <property type="molecule type" value="Genomic_DNA"/>
</dbReference>
<dbReference type="AlphaFoldDB" id="A0A4E0RL31"/>
<evidence type="ECO:0000313" key="4">
    <source>
        <dbReference type="Proteomes" id="UP000230066"/>
    </source>
</evidence>
<dbReference type="GO" id="GO:0045296">
    <property type="term" value="F:cadherin binding"/>
    <property type="evidence" value="ECO:0007669"/>
    <property type="project" value="InterPro"/>
</dbReference>
<keyword evidence="4" id="KW-1185">Reference proteome</keyword>
<feature type="repeat" description="ARM" evidence="1">
    <location>
        <begin position="364"/>
        <end position="406"/>
    </location>
</feature>
<organism evidence="3 4">
    <name type="scientific">Fasciola hepatica</name>
    <name type="common">Liver fluke</name>
    <dbReference type="NCBI Taxonomy" id="6192"/>
    <lineage>
        <taxon>Eukaryota</taxon>
        <taxon>Metazoa</taxon>
        <taxon>Spiralia</taxon>
        <taxon>Lophotrochozoa</taxon>
        <taxon>Platyhelminthes</taxon>
        <taxon>Trematoda</taxon>
        <taxon>Digenea</taxon>
        <taxon>Plagiorchiida</taxon>
        <taxon>Echinostomata</taxon>
        <taxon>Echinostomatoidea</taxon>
        <taxon>Fasciolidae</taxon>
        <taxon>Fasciola</taxon>
    </lineage>
</organism>
<dbReference type="Pfam" id="PF00514">
    <property type="entry name" value="Arm"/>
    <property type="match status" value="2"/>
</dbReference>
<evidence type="ECO:0000313" key="3">
    <source>
        <dbReference type="EMBL" id="THD21537.1"/>
    </source>
</evidence>
<feature type="repeat" description="ARM" evidence="1">
    <location>
        <begin position="406"/>
        <end position="436"/>
    </location>
</feature>
<dbReference type="SMART" id="SM00185">
    <property type="entry name" value="ARM"/>
    <property type="match status" value="8"/>
</dbReference>
<feature type="region of interest" description="Disordered" evidence="2">
    <location>
        <begin position="650"/>
        <end position="710"/>
    </location>
</feature>
<comment type="caution">
    <text evidence="3">The sequence shown here is derived from an EMBL/GenBank/DDBJ whole genome shotgun (WGS) entry which is preliminary data.</text>
</comment>
<protein>
    <submittedName>
        <fullName evidence="3">Armadillo segment polarity protein</fullName>
    </submittedName>
</protein>
<dbReference type="InterPro" id="IPR016024">
    <property type="entry name" value="ARM-type_fold"/>
</dbReference>
<dbReference type="SUPFAM" id="SSF48371">
    <property type="entry name" value="ARM repeat"/>
    <property type="match status" value="2"/>
</dbReference>
<dbReference type="InterPro" id="IPR011989">
    <property type="entry name" value="ARM-like"/>
</dbReference>
<evidence type="ECO:0000256" key="2">
    <source>
        <dbReference type="SAM" id="MobiDB-lite"/>
    </source>
</evidence>
<dbReference type="GO" id="GO:0007155">
    <property type="term" value="P:cell adhesion"/>
    <property type="evidence" value="ECO:0007669"/>
    <property type="project" value="InterPro"/>
</dbReference>
<sequence>MDSNFRFRTLNILARHSVPLRIGKSPAQSVVEFMDEQQERKRRTPHESVSSRTGTRASSTDLGASYPVPASRSHGCQAIGTLIAPIRKLDAILQDLLNYKLDAKSGALTAPKLARMLHGDAGQDEKQLNTVIFIHHLARNQAMRQGLVICPQLIQELVRTLQTTASSELQTEAALTLQLLAKTNSGALLLYEELSIPILVKMLRHPSDVIYTTALYILNQLMWHLPDSSRAEVRACDGHLLLTELLRDDRITDPDWLVICVDAIRMTVYKNNETKLALLDSNLHSDLIRLLRTYSNNSKVAYNIARLIKVLSTCNRNKARLVECGAVEALTPLLQSTSDVLQLETLWGLRNLSDHAFHLTSTKSLLLLLIQSLASQDENVSICAAGCLCNLTCQNAHNKGLVVENGGVKLLCQLLNLNSQRQEISEPICSALRHVTHRSPHAQSAIYEIREENTFPTLASILANSEGPSALPLIKSIVGLVRNLATDEESRVQLRTCGVTRLLARALKQTYEIIRERMIPLEGQDESDVDPSSVNWADCIEGVRLDELLELCLAALQLLYSHSESLQRAAAAFLSQLSTSASGASAIEQEGACPRLTELIQSNNEYIAAYSAAVLHRITRDKPEEYRRRLSLELRQALFDGGLVIEASPSNDATSRVSESMAQSCRQSHNSLTPAQRSHSNSLIDKSWNDLSGSRSRSRRSQYAISSVNQ</sequence>
<evidence type="ECO:0000256" key="1">
    <source>
        <dbReference type="PROSITE-ProRule" id="PRU00259"/>
    </source>
</evidence>